<proteinExistence type="predicted"/>
<evidence type="ECO:0000313" key="1">
    <source>
        <dbReference type="EMBL" id="DAE26885.1"/>
    </source>
</evidence>
<protein>
    <submittedName>
        <fullName evidence="1">Uncharacterized protein</fullName>
    </submittedName>
</protein>
<sequence length="92" mass="11213">MQLFCYLRGVLFYIRNFDFDNFRNLVQILFKSYSKNWKNFLIKYNAKILIPPSYAILKSKNRLHRILIFAPDFVQICPEKLMKNFNRLKCII</sequence>
<name>A0A8S5R7A3_9VIRU</name>
<dbReference type="EMBL" id="BK015823">
    <property type="protein sequence ID" value="DAE26885.1"/>
    <property type="molecule type" value="Genomic_DNA"/>
</dbReference>
<accession>A0A8S5R7A3</accession>
<organism evidence="1">
    <name type="scientific">virus sp. ctCsQ3</name>
    <dbReference type="NCBI Taxonomy" id="2826794"/>
    <lineage>
        <taxon>Viruses</taxon>
    </lineage>
</organism>
<reference evidence="1" key="1">
    <citation type="journal article" date="2021" name="Proc. Natl. Acad. Sci. U.S.A.">
        <title>A Catalog of Tens of Thousands of Viruses from Human Metagenomes Reveals Hidden Associations with Chronic Diseases.</title>
        <authorList>
            <person name="Tisza M.J."/>
            <person name="Buck C.B."/>
        </authorList>
    </citation>
    <scope>NUCLEOTIDE SEQUENCE</scope>
    <source>
        <strain evidence="1">CtCsQ3</strain>
    </source>
</reference>